<sequence>MAYSASRAGHDQRTTTVPAESTLAVLHGVSKTFGRADTAVHALAELDLTITSGELLVVLGPSGSGKTTLLNVLGGLEAPTTGDISVDGRALTGLDAKAMSTLRRESLSFVYQFFNLVPTLTAAENIAVLAESTGRAVRSRVREVLAEVGLTEQAHRFPAQLSGGQQQRVAIARALVNRPRLLLCDEPTGALDLDTGRGVLTLLQDLCHRDGRAVVLVTHNQAIAAIADRVLRMRSGRVVEDVRQDAPLTAIEVCW</sequence>
<evidence type="ECO:0000256" key="2">
    <source>
        <dbReference type="ARBA" id="ARBA00022741"/>
    </source>
</evidence>
<dbReference type="GO" id="GO:0016887">
    <property type="term" value="F:ATP hydrolysis activity"/>
    <property type="evidence" value="ECO:0007669"/>
    <property type="project" value="InterPro"/>
</dbReference>
<keyword evidence="3 5" id="KW-0067">ATP-binding</keyword>
<dbReference type="AlphaFoldDB" id="A0A5N0EBL0"/>
<dbReference type="PROSITE" id="PS50893">
    <property type="entry name" value="ABC_TRANSPORTER_2"/>
    <property type="match status" value="1"/>
</dbReference>
<accession>A0A5N0EBL0</accession>
<dbReference type="InterPro" id="IPR003593">
    <property type="entry name" value="AAA+_ATPase"/>
</dbReference>
<evidence type="ECO:0000256" key="3">
    <source>
        <dbReference type="ARBA" id="ARBA00022840"/>
    </source>
</evidence>
<dbReference type="GO" id="GO:0022857">
    <property type="term" value="F:transmembrane transporter activity"/>
    <property type="evidence" value="ECO:0007669"/>
    <property type="project" value="TreeGrafter"/>
</dbReference>
<dbReference type="PANTHER" id="PTHR24220">
    <property type="entry name" value="IMPORT ATP-BINDING PROTEIN"/>
    <property type="match status" value="1"/>
</dbReference>
<dbReference type="InterPro" id="IPR003439">
    <property type="entry name" value="ABC_transporter-like_ATP-bd"/>
</dbReference>
<comment type="caution">
    <text evidence="5">The sequence shown here is derived from an EMBL/GenBank/DDBJ whole genome shotgun (WGS) entry which is preliminary data.</text>
</comment>
<keyword evidence="1" id="KW-0813">Transport</keyword>
<dbReference type="PROSITE" id="PS00211">
    <property type="entry name" value="ABC_TRANSPORTER_1"/>
    <property type="match status" value="1"/>
</dbReference>
<dbReference type="Gene3D" id="3.40.50.300">
    <property type="entry name" value="P-loop containing nucleotide triphosphate hydrolases"/>
    <property type="match status" value="1"/>
</dbReference>
<protein>
    <submittedName>
        <fullName evidence="5">ABC transporter ATP-binding protein</fullName>
    </submittedName>
</protein>
<dbReference type="Pfam" id="PF00005">
    <property type="entry name" value="ABC_tran"/>
    <property type="match status" value="1"/>
</dbReference>
<feature type="domain" description="ABC transporter" evidence="4">
    <location>
        <begin position="24"/>
        <end position="253"/>
    </location>
</feature>
<gene>
    <name evidence="5" type="ORF">F3087_28285</name>
</gene>
<proteinExistence type="predicted"/>
<reference evidence="5 6" key="1">
    <citation type="submission" date="2019-09" db="EMBL/GenBank/DDBJ databases">
        <authorList>
            <person name="Wang X."/>
        </authorList>
    </citation>
    <scope>NUCLEOTIDE SEQUENCE [LARGE SCALE GENOMIC DNA]</scope>
    <source>
        <strain evidence="5 6">CICC 11023</strain>
    </source>
</reference>
<evidence type="ECO:0000313" key="5">
    <source>
        <dbReference type="EMBL" id="KAA8885535.1"/>
    </source>
</evidence>
<dbReference type="GO" id="GO:0005524">
    <property type="term" value="F:ATP binding"/>
    <property type="evidence" value="ECO:0007669"/>
    <property type="project" value="UniProtKB-KW"/>
</dbReference>
<evidence type="ECO:0000259" key="4">
    <source>
        <dbReference type="PROSITE" id="PS50893"/>
    </source>
</evidence>
<dbReference type="InterPro" id="IPR015854">
    <property type="entry name" value="ABC_transpr_LolD-like"/>
</dbReference>
<dbReference type="SMART" id="SM00382">
    <property type="entry name" value="AAA"/>
    <property type="match status" value="1"/>
</dbReference>
<dbReference type="SUPFAM" id="SSF52540">
    <property type="entry name" value="P-loop containing nucleoside triphosphate hydrolases"/>
    <property type="match status" value="1"/>
</dbReference>
<dbReference type="Proteomes" id="UP000323876">
    <property type="component" value="Unassembled WGS sequence"/>
</dbReference>
<dbReference type="InterPro" id="IPR027417">
    <property type="entry name" value="P-loop_NTPase"/>
</dbReference>
<dbReference type="FunFam" id="3.40.50.300:FF:000032">
    <property type="entry name" value="Export ABC transporter ATP-binding protein"/>
    <property type="match status" value="1"/>
</dbReference>
<keyword evidence="2" id="KW-0547">Nucleotide-binding</keyword>
<dbReference type="CDD" id="cd03255">
    <property type="entry name" value="ABC_MJ0796_LolCDE_FtsE"/>
    <property type="match status" value="1"/>
</dbReference>
<organism evidence="5 6">
    <name type="scientific">Nocardia colli</name>
    <dbReference type="NCBI Taxonomy" id="2545717"/>
    <lineage>
        <taxon>Bacteria</taxon>
        <taxon>Bacillati</taxon>
        <taxon>Actinomycetota</taxon>
        <taxon>Actinomycetes</taxon>
        <taxon>Mycobacteriales</taxon>
        <taxon>Nocardiaceae</taxon>
        <taxon>Nocardia</taxon>
    </lineage>
</organism>
<dbReference type="RefSeq" id="WP_150405093.1">
    <property type="nucleotide sequence ID" value="NZ_VXLC01000015.1"/>
</dbReference>
<evidence type="ECO:0000256" key="1">
    <source>
        <dbReference type="ARBA" id="ARBA00022448"/>
    </source>
</evidence>
<name>A0A5N0EBL0_9NOCA</name>
<keyword evidence="6" id="KW-1185">Reference proteome</keyword>
<dbReference type="EMBL" id="VXLC01000015">
    <property type="protein sequence ID" value="KAA8885535.1"/>
    <property type="molecule type" value="Genomic_DNA"/>
</dbReference>
<dbReference type="InterPro" id="IPR017871">
    <property type="entry name" value="ABC_transporter-like_CS"/>
</dbReference>
<dbReference type="OrthoDB" id="9802264at2"/>
<dbReference type="GO" id="GO:0098796">
    <property type="term" value="C:membrane protein complex"/>
    <property type="evidence" value="ECO:0007669"/>
    <property type="project" value="UniProtKB-ARBA"/>
</dbReference>
<evidence type="ECO:0000313" key="6">
    <source>
        <dbReference type="Proteomes" id="UP000323876"/>
    </source>
</evidence>
<dbReference type="GO" id="GO:0005886">
    <property type="term" value="C:plasma membrane"/>
    <property type="evidence" value="ECO:0007669"/>
    <property type="project" value="TreeGrafter"/>
</dbReference>
<dbReference type="InterPro" id="IPR017911">
    <property type="entry name" value="MacB-like_ATP-bd"/>
</dbReference>